<evidence type="ECO:0000256" key="2">
    <source>
        <dbReference type="SAM" id="MobiDB-lite"/>
    </source>
</evidence>
<proteinExistence type="inferred from homology"/>
<dbReference type="GO" id="GO:0008541">
    <property type="term" value="C:proteasome regulatory particle, lid subcomplex"/>
    <property type="evidence" value="ECO:0007669"/>
    <property type="project" value="InterPro"/>
</dbReference>
<dbReference type="Pfam" id="PF05160">
    <property type="entry name" value="DSS1_SEM1"/>
    <property type="match status" value="1"/>
</dbReference>
<accession>M2VWX9</accession>
<keyword evidence="4" id="KW-1185">Reference proteome</keyword>
<dbReference type="AlphaFoldDB" id="M2VWX9"/>
<dbReference type="Proteomes" id="UP000030680">
    <property type="component" value="Unassembled WGS sequence"/>
</dbReference>
<dbReference type="GeneID" id="17086664"/>
<gene>
    <name evidence="3" type="ORF">Gasu_47420</name>
</gene>
<dbReference type="SMART" id="SM01385">
    <property type="entry name" value="DSS1_SEM1"/>
    <property type="match status" value="1"/>
</dbReference>
<protein>
    <recommendedName>
        <fullName evidence="5">26S proteasome complex subunit DSS1</fullName>
    </recommendedName>
</protein>
<dbReference type="PANTHER" id="PTHR16771:SF0">
    <property type="entry name" value="26S PROTEASOME COMPLEX SUBUNIT SEM1"/>
    <property type="match status" value="1"/>
</dbReference>
<evidence type="ECO:0000256" key="1">
    <source>
        <dbReference type="ARBA" id="ARBA00034491"/>
    </source>
</evidence>
<dbReference type="KEGG" id="gsl:Gasu_47420"/>
<comment type="similarity">
    <text evidence="1">Belongs to the DSS1/SEM1 family.</text>
</comment>
<dbReference type="PANTHER" id="PTHR16771">
    <property type="entry name" value="26 PROTEASOME COMPLEX SUBUNIT DSS1"/>
    <property type="match status" value="1"/>
</dbReference>
<evidence type="ECO:0008006" key="5">
    <source>
        <dbReference type="Google" id="ProtNLM"/>
    </source>
</evidence>
<feature type="compositionally biased region" description="Polar residues" evidence="2">
    <location>
        <begin position="13"/>
        <end position="23"/>
    </location>
</feature>
<feature type="region of interest" description="Disordered" evidence="2">
    <location>
        <begin position="1"/>
        <end position="24"/>
    </location>
</feature>
<dbReference type="OMA" id="WDTEQID"/>
<organism evidence="3 4">
    <name type="scientific">Galdieria sulphuraria</name>
    <name type="common">Red alga</name>
    <dbReference type="NCBI Taxonomy" id="130081"/>
    <lineage>
        <taxon>Eukaryota</taxon>
        <taxon>Rhodophyta</taxon>
        <taxon>Bangiophyceae</taxon>
        <taxon>Galdieriales</taxon>
        <taxon>Galdieriaceae</taxon>
        <taxon>Galdieria</taxon>
    </lineage>
</organism>
<evidence type="ECO:0000313" key="4">
    <source>
        <dbReference type="Proteomes" id="UP000030680"/>
    </source>
</evidence>
<evidence type="ECO:0000313" key="3">
    <source>
        <dbReference type="EMBL" id="EME27756.1"/>
    </source>
</evidence>
<dbReference type="InterPro" id="IPR007834">
    <property type="entry name" value="DSS1_SEM1"/>
</dbReference>
<dbReference type="GO" id="GO:0000724">
    <property type="term" value="P:double-strand break repair via homologous recombination"/>
    <property type="evidence" value="ECO:0007669"/>
    <property type="project" value="TreeGrafter"/>
</dbReference>
<reference evidence="4" key="1">
    <citation type="journal article" date="2013" name="Science">
        <title>Gene transfer from bacteria and archaea facilitated evolution of an extremophilic eukaryote.</title>
        <authorList>
            <person name="Schonknecht G."/>
            <person name="Chen W.H."/>
            <person name="Ternes C.M."/>
            <person name="Barbier G.G."/>
            <person name="Shrestha R.P."/>
            <person name="Stanke M."/>
            <person name="Brautigam A."/>
            <person name="Baker B.J."/>
            <person name="Banfield J.F."/>
            <person name="Garavito R.M."/>
            <person name="Carr K."/>
            <person name="Wilkerson C."/>
            <person name="Rensing S.A."/>
            <person name="Gagneul D."/>
            <person name="Dickenson N.E."/>
            <person name="Oesterhelt C."/>
            <person name="Lercher M.J."/>
            <person name="Weber A.P."/>
        </authorList>
    </citation>
    <scope>NUCLEOTIDE SEQUENCE [LARGE SCALE GENOMIC DNA]</scope>
    <source>
        <strain evidence="4">074W</strain>
    </source>
</reference>
<dbReference type="GO" id="GO:0043248">
    <property type="term" value="P:proteasome assembly"/>
    <property type="evidence" value="ECO:0007669"/>
    <property type="project" value="InterPro"/>
</dbReference>
<dbReference type="EMBL" id="KB454528">
    <property type="protein sequence ID" value="EME27756.1"/>
    <property type="molecule type" value="Genomic_DNA"/>
</dbReference>
<dbReference type="GO" id="GO:0006406">
    <property type="term" value="P:mRNA export from nucleus"/>
    <property type="evidence" value="ECO:0007669"/>
    <property type="project" value="InterPro"/>
</dbReference>
<sequence>MTSEMPAKGIHQETLQNSRTEASNEFEVLEDDDEFEEFEDEEWTLQNEDGAVEEQEWEEDWDDEAADDDFIIQLRTELKNQGVLKEES</sequence>
<name>M2VWX9_GALSU</name>
<dbReference type="Gramene" id="EME27756">
    <property type="protein sequence ID" value="EME27756"/>
    <property type="gene ID" value="Gasu_47420"/>
</dbReference>
<dbReference type="RefSeq" id="XP_005704276.1">
    <property type="nucleotide sequence ID" value="XM_005704219.1"/>
</dbReference>